<dbReference type="GO" id="GO:0005525">
    <property type="term" value="F:GTP binding"/>
    <property type="evidence" value="ECO:0007669"/>
    <property type="project" value="UniProtKB-UniRule"/>
</dbReference>
<dbReference type="InterPro" id="IPR037103">
    <property type="entry name" value="Tubulin/FtsZ-like_C"/>
</dbReference>
<accession>A0A1P8F940</accession>
<evidence type="ECO:0000256" key="4">
    <source>
        <dbReference type="ARBA" id="ARBA00023210"/>
    </source>
</evidence>
<protein>
    <recommendedName>
        <fullName evidence="5 6">Cell division protein FtsZ</fullName>
    </recommendedName>
</protein>
<keyword evidence="11" id="KW-1185">Reference proteome</keyword>
<dbReference type="SUPFAM" id="SSF55307">
    <property type="entry name" value="Tubulin C-terminal domain-like"/>
    <property type="match status" value="1"/>
</dbReference>
<dbReference type="GO" id="GO:0005737">
    <property type="term" value="C:cytoplasm"/>
    <property type="evidence" value="ECO:0007669"/>
    <property type="project" value="UniProtKB-SubCell"/>
</dbReference>
<gene>
    <name evidence="5" type="primary">ftsZ</name>
    <name evidence="10" type="ORF">Dform_01647</name>
</gene>
<feature type="binding site" evidence="5">
    <location>
        <position position="142"/>
    </location>
    <ligand>
        <name>GTP</name>
        <dbReference type="ChEBI" id="CHEBI:37565"/>
    </ligand>
</feature>
<feature type="region of interest" description="Disordered" evidence="7">
    <location>
        <begin position="345"/>
        <end position="374"/>
    </location>
</feature>
<dbReference type="PANTHER" id="PTHR30314:SF3">
    <property type="entry name" value="MITOCHONDRIAL DIVISION PROTEIN FSZA"/>
    <property type="match status" value="1"/>
</dbReference>
<dbReference type="RefSeq" id="WP_076004574.1">
    <property type="nucleotide sequence ID" value="NZ_CP018258.1"/>
</dbReference>
<feature type="binding site" evidence="5">
    <location>
        <begin position="20"/>
        <end position="24"/>
    </location>
    <ligand>
        <name>GTP</name>
        <dbReference type="ChEBI" id="CHEBI:37565"/>
    </ligand>
</feature>
<dbReference type="InterPro" id="IPR018316">
    <property type="entry name" value="Tubulin/FtsZ_2-layer-sand-dom"/>
</dbReference>
<dbReference type="PRINTS" id="PR00423">
    <property type="entry name" value="CELLDVISFTSZ"/>
</dbReference>
<feature type="compositionally biased region" description="Polar residues" evidence="7">
    <location>
        <begin position="362"/>
        <end position="374"/>
    </location>
</feature>
<dbReference type="AlphaFoldDB" id="A0A1P8F940"/>
<dbReference type="InterPro" id="IPR000158">
    <property type="entry name" value="Cell_div_FtsZ"/>
</dbReference>
<feature type="domain" description="Tubulin/FtsZ GTPase" evidence="8">
    <location>
        <begin position="12"/>
        <end position="204"/>
    </location>
</feature>
<dbReference type="InterPro" id="IPR008280">
    <property type="entry name" value="Tub_FtsZ_C"/>
</dbReference>
<keyword evidence="5 10" id="KW-0132">Cell division</keyword>
<comment type="subunit">
    <text evidence="5">Homodimer. Polymerizes to form a dynamic ring structure in a strictly GTP-dependent manner. Interacts directly with several other division proteins.</text>
</comment>
<feature type="binding site" evidence="5">
    <location>
        <position position="186"/>
    </location>
    <ligand>
        <name>GTP</name>
        <dbReference type="ChEBI" id="CHEBI:37565"/>
    </ligand>
</feature>
<dbReference type="SUPFAM" id="SSF52490">
    <property type="entry name" value="Tubulin nucleotide-binding domain-like"/>
    <property type="match status" value="1"/>
</dbReference>
<dbReference type="CDD" id="cd02201">
    <property type="entry name" value="FtsZ_type1"/>
    <property type="match status" value="1"/>
</dbReference>
<dbReference type="FunFam" id="3.40.50.1440:FF:000001">
    <property type="entry name" value="Cell division protein FtsZ"/>
    <property type="match status" value="1"/>
</dbReference>
<dbReference type="HAMAP" id="MF_00909">
    <property type="entry name" value="FtsZ"/>
    <property type="match status" value="1"/>
</dbReference>
<keyword evidence="3 5" id="KW-0342">GTP-binding</keyword>
<evidence type="ECO:0000256" key="3">
    <source>
        <dbReference type="ARBA" id="ARBA00023134"/>
    </source>
</evidence>
<dbReference type="PANTHER" id="PTHR30314">
    <property type="entry name" value="CELL DIVISION PROTEIN FTSZ-RELATED"/>
    <property type="match status" value="1"/>
</dbReference>
<keyword evidence="5" id="KW-0963">Cytoplasm</keyword>
<evidence type="ECO:0000256" key="1">
    <source>
        <dbReference type="ARBA" id="ARBA00009690"/>
    </source>
</evidence>
<evidence type="ECO:0000259" key="9">
    <source>
        <dbReference type="SMART" id="SM00865"/>
    </source>
</evidence>
<dbReference type="SMART" id="SM00864">
    <property type="entry name" value="Tubulin"/>
    <property type="match status" value="1"/>
</dbReference>
<dbReference type="InterPro" id="IPR024757">
    <property type="entry name" value="FtsZ_C"/>
</dbReference>
<dbReference type="InterPro" id="IPR003008">
    <property type="entry name" value="Tubulin_FtsZ_GTPase"/>
</dbReference>
<reference evidence="11" key="1">
    <citation type="submission" date="2016-11" db="EMBL/GenBank/DDBJ databases">
        <title>Dehalogenimonas formicexedens sp. nov., a chlorinated alkane respiring bacterium isolated from contaminated groundwater.</title>
        <authorList>
            <person name="Key T.A."/>
            <person name="Bowman K.S."/>
            <person name="Lee I."/>
            <person name="Chun J."/>
            <person name="Albuquerque L."/>
            <person name="da Costa M.S."/>
            <person name="Rainey F.A."/>
            <person name="Moe W.M."/>
        </authorList>
    </citation>
    <scope>NUCLEOTIDE SEQUENCE [LARGE SCALE GENOMIC DNA]</scope>
    <source>
        <strain evidence="11">NSZ-14</strain>
    </source>
</reference>
<dbReference type="InterPro" id="IPR036525">
    <property type="entry name" value="Tubulin/FtsZ_GTPase_sf"/>
</dbReference>
<keyword evidence="4 5" id="KW-0717">Septation</keyword>
<evidence type="ECO:0000256" key="5">
    <source>
        <dbReference type="HAMAP-Rule" id="MF_00909"/>
    </source>
</evidence>
<dbReference type="GO" id="GO:0032153">
    <property type="term" value="C:cell division site"/>
    <property type="evidence" value="ECO:0007669"/>
    <property type="project" value="UniProtKB-UniRule"/>
</dbReference>
<evidence type="ECO:0000313" key="10">
    <source>
        <dbReference type="EMBL" id="APV44968.1"/>
    </source>
</evidence>
<feature type="domain" description="Tubulin/FtsZ 2-layer sandwich" evidence="9">
    <location>
        <begin position="206"/>
        <end position="323"/>
    </location>
</feature>
<comment type="similarity">
    <text evidence="1 5">Belongs to the FtsZ family.</text>
</comment>
<dbReference type="SMART" id="SM00865">
    <property type="entry name" value="Tubulin_C"/>
    <property type="match status" value="1"/>
</dbReference>
<dbReference type="Gene3D" id="3.40.50.1440">
    <property type="entry name" value="Tubulin/FtsZ, GTPase domain"/>
    <property type="match status" value="1"/>
</dbReference>
<dbReference type="Proteomes" id="UP000185934">
    <property type="component" value="Chromosome"/>
</dbReference>
<comment type="subcellular location">
    <subcellularLocation>
        <location evidence="5">Cytoplasm</location>
    </subcellularLocation>
    <text evidence="5">Assembles at midcell at the inner surface of the cytoplasmic membrane.</text>
</comment>
<feature type="binding site" evidence="5">
    <location>
        <begin position="107"/>
        <end position="109"/>
    </location>
    <ligand>
        <name>GTP</name>
        <dbReference type="ChEBI" id="CHEBI:37565"/>
    </ligand>
</feature>
<dbReference type="GO" id="GO:0051258">
    <property type="term" value="P:protein polymerization"/>
    <property type="evidence" value="ECO:0007669"/>
    <property type="project" value="UniProtKB-UniRule"/>
</dbReference>
<sequence>MAKTSYLPNPARIKVFGCGGGGCNAVTRMVREEIQGVEFIALNTDAQALAITEAPVRVQLGERVTRGLGAGGDHTMGQKAAEESRDDIRELVSNSEMVFVTAGMGGGTGTGSAPVVAEEAKKSGALTIAVVTKPFSFEGSHRMKTAKEGISKLLGKVDTLIIIPNDRLLELCDAKTGVDTAFKMADNVLQQGVRAISEVITVPGTINLDFADVKAIMKDAGPAWMSIGRGAGKNRAIDAAREALASPLLDVSVSGARGVLFNVVGPADLSLYEVNEAAEVIRKAVDPDANIIFGVGSNTNMGNDVHITLIATGFNVATEEGEADDELTAKLRGIKNEEELDVPSFLRRPLFSQNRAPAPEPSRSNRPPTRSTYR</sequence>
<name>A0A1P8F940_9CHLR</name>
<dbReference type="EMBL" id="CP018258">
    <property type="protein sequence ID" value="APV44968.1"/>
    <property type="molecule type" value="Genomic_DNA"/>
</dbReference>
<keyword evidence="2 5" id="KW-0547">Nucleotide-binding</keyword>
<evidence type="ECO:0000313" key="11">
    <source>
        <dbReference type="Proteomes" id="UP000185934"/>
    </source>
</evidence>
<feature type="binding site" evidence="5">
    <location>
        <position position="138"/>
    </location>
    <ligand>
        <name>GTP</name>
        <dbReference type="ChEBI" id="CHEBI:37565"/>
    </ligand>
</feature>
<dbReference type="Pfam" id="PF00091">
    <property type="entry name" value="Tubulin"/>
    <property type="match status" value="1"/>
</dbReference>
<dbReference type="InterPro" id="IPR045061">
    <property type="entry name" value="FtsZ/CetZ"/>
</dbReference>
<dbReference type="KEGG" id="dfo:Dform_01647"/>
<keyword evidence="5" id="KW-0131">Cell cycle</keyword>
<dbReference type="OrthoDB" id="9813375at2"/>
<evidence type="ECO:0000256" key="2">
    <source>
        <dbReference type="ARBA" id="ARBA00022741"/>
    </source>
</evidence>
<dbReference type="GO" id="GO:0043093">
    <property type="term" value="P:FtsZ-dependent cytokinesis"/>
    <property type="evidence" value="ECO:0007669"/>
    <property type="project" value="UniProtKB-UniRule"/>
</dbReference>
<evidence type="ECO:0000259" key="8">
    <source>
        <dbReference type="SMART" id="SM00864"/>
    </source>
</evidence>
<evidence type="ECO:0000256" key="7">
    <source>
        <dbReference type="SAM" id="MobiDB-lite"/>
    </source>
</evidence>
<dbReference type="NCBIfam" id="TIGR00065">
    <property type="entry name" value="ftsZ"/>
    <property type="match status" value="1"/>
</dbReference>
<organism evidence="10 11">
    <name type="scientific">Dehalogenimonas formicexedens</name>
    <dbReference type="NCBI Taxonomy" id="1839801"/>
    <lineage>
        <taxon>Bacteria</taxon>
        <taxon>Bacillati</taxon>
        <taxon>Chloroflexota</taxon>
        <taxon>Dehalococcoidia</taxon>
        <taxon>Dehalococcoidales</taxon>
        <taxon>Dehalococcoidaceae</taxon>
        <taxon>Dehalogenimonas</taxon>
    </lineage>
</organism>
<proteinExistence type="inferred from homology"/>
<comment type="function">
    <text evidence="5">Essential cell division protein that forms a contractile ring structure (Z ring) at the future cell division site. The regulation of the ring assembly controls the timing and the location of cell division. One of the functions of the FtsZ ring is to recruit other cell division proteins to the septum to produce a new cell wall between the dividing cells. Binds GTP and shows GTPase activity.</text>
</comment>
<dbReference type="Gene3D" id="3.30.1330.20">
    <property type="entry name" value="Tubulin/FtsZ, C-terminal domain"/>
    <property type="match status" value="1"/>
</dbReference>
<dbReference type="Pfam" id="PF12327">
    <property type="entry name" value="FtsZ_C"/>
    <property type="match status" value="1"/>
</dbReference>
<dbReference type="STRING" id="1839801.Dform_01647"/>
<dbReference type="GO" id="GO:0000917">
    <property type="term" value="P:division septum assembly"/>
    <property type="evidence" value="ECO:0007669"/>
    <property type="project" value="UniProtKB-KW"/>
</dbReference>
<evidence type="ECO:0000256" key="6">
    <source>
        <dbReference type="NCBIfam" id="TIGR00065"/>
    </source>
</evidence>
<dbReference type="GO" id="GO:0003924">
    <property type="term" value="F:GTPase activity"/>
    <property type="evidence" value="ECO:0007669"/>
    <property type="project" value="UniProtKB-UniRule"/>
</dbReference>